<dbReference type="SUPFAM" id="SSF47413">
    <property type="entry name" value="lambda repressor-like DNA-binding domains"/>
    <property type="match status" value="1"/>
</dbReference>
<evidence type="ECO:0000313" key="2">
    <source>
        <dbReference type="Proteomes" id="UP000265808"/>
    </source>
</evidence>
<protein>
    <submittedName>
        <fullName evidence="1">XRE family transcriptional regulator</fullName>
    </submittedName>
</protein>
<proteinExistence type="predicted"/>
<name>A0A454HJ32_9FIRM</name>
<comment type="caution">
    <text evidence="1">The sequence shown here is derived from an EMBL/GenBank/DDBJ whole genome shotgun (WGS) entry which is preliminary data.</text>
</comment>
<dbReference type="Proteomes" id="UP000265808">
    <property type="component" value="Unassembled WGS sequence"/>
</dbReference>
<gene>
    <name evidence="1" type="ORF">DW859_06685</name>
</gene>
<dbReference type="GO" id="GO:0003677">
    <property type="term" value="F:DNA binding"/>
    <property type="evidence" value="ECO:0007669"/>
    <property type="project" value="InterPro"/>
</dbReference>
<reference evidence="1 2" key="1">
    <citation type="submission" date="2018-08" db="EMBL/GenBank/DDBJ databases">
        <title>A genome reference for cultivated species of the human gut microbiota.</title>
        <authorList>
            <person name="Zou Y."/>
            <person name="Xue W."/>
            <person name="Luo G."/>
        </authorList>
    </citation>
    <scope>NUCLEOTIDE SEQUENCE [LARGE SCALE GENOMIC DNA]</scope>
    <source>
        <strain evidence="1 2">AM37-4AC</strain>
    </source>
</reference>
<dbReference type="Gene3D" id="1.10.260.40">
    <property type="entry name" value="lambda repressor-like DNA-binding domains"/>
    <property type="match status" value="1"/>
</dbReference>
<dbReference type="EMBL" id="QSHL01000003">
    <property type="protein sequence ID" value="RHC08553.1"/>
    <property type="molecule type" value="Genomic_DNA"/>
</dbReference>
<dbReference type="AlphaFoldDB" id="A0A454HJ32"/>
<sequence length="174" mass="20043">MILTNEFIQGLDQYIKANYDIYSHIEIQVVTVQEKSTPYANIPKRKELTRNQSVDLQHLLDEVGDSFHEKLFECIDSRGMTDVEVYKRAGIDRRLFSKIRSNPAYHPGKNTVLALAIALELDIKETKDLLARAEYAFSPSNKGDLIVKYFIEHQVYDLMALNFALDEYDQPILG</sequence>
<evidence type="ECO:0000313" key="1">
    <source>
        <dbReference type="EMBL" id="RHC08553.1"/>
    </source>
</evidence>
<organism evidence="1 2">
    <name type="scientific">Blautia obeum</name>
    <dbReference type="NCBI Taxonomy" id="40520"/>
    <lineage>
        <taxon>Bacteria</taxon>
        <taxon>Bacillati</taxon>
        <taxon>Bacillota</taxon>
        <taxon>Clostridia</taxon>
        <taxon>Lachnospirales</taxon>
        <taxon>Lachnospiraceae</taxon>
        <taxon>Blautia</taxon>
    </lineage>
</organism>
<accession>A0A454HJ32</accession>
<dbReference type="RefSeq" id="WP_117997306.1">
    <property type="nucleotide sequence ID" value="NZ_JAQDKV010000006.1"/>
</dbReference>
<dbReference type="InterPro" id="IPR010982">
    <property type="entry name" value="Lambda_DNA-bd_dom_sf"/>
</dbReference>